<dbReference type="Proteomes" id="UP000317944">
    <property type="component" value="Unassembled WGS sequence"/>
</dbReference>
<dbReference type="GO" id="GO:0030655">
    <property type="term" value="P:beta-lactam antibiotic catabolic process"/>
    <property type="evidence" value="ECO:0007669"/>
    <property type="project" value="InterPro"/>
</dbReference>
<protein>
    <submittedName>
        <fullName evidence="2">Serine hydrolase</fullName>
    </submittedName>
</protein>
<dbReference type="Pfam" id="PF13354">
    <property type="entry name" value="Beta-lactamase2"/>
    <property type="match status" value="1"/>
</dbReference>
<dbReference type="PANTHER" id="PTHR35333">
    <property type="entry name" value="BETA-LACTAMASE"/>
    <property type="match status" value="1"/>
</dbReference>
<evidence type="ECO:0000313" key="2">
    <source>
        <dbReference type="EMBL" id="TQR37189.1"/>
    </source>
</evidence>
<dbReference type="EMBL" id="SADV01000003">
    <property type="protein sequence ID" value="TQR37189.1"/>
    <property type="molecule type" value="Genomic_DNA"/>
</dbReference>
<dbReference type="RefSeq" id="WP_142507878.1">
    <property type="nucleotide sequence ID" value="NZ_SADV01000003.1"/>
</dbReference>
<evidence type="ECO:0000259" key="1">
    <source>
        <dbReference type="Pfam" id="PF13354"/>
    </source>
</evidence>
<dbReference type="GO" id="GO:0008800">
    <property type="term" value="F:beta-lactamase activity"/>
    <property type="evidence" value="ECO:0007669"/>
    <property type="project" value="InterPro"/>
</dbReference>
<keyword evidence="2" id="KW-0378">Hydrolase</keyword>
<proteinExistence type="predicted"/>
<dbReference type="OrthoDB" id="9775096at2"/>
<evidence type="ECO:0000313" key="3">
    <source>
        <dbReference type="Proteomes" id="UP000317944"/>
    </source>
</evidence>
<feature type="domain" description="Beta-lactamase class A catalytic" evidence="1">
    <location>
        <begin position="19"/>
        <end position="229"/>
    </location>
</feature>
<organism evidence="2 3">
    <name type="scientific">Lysinibacillus sphaericus</name>
    <name type="common">Bacillus sphaericus</name>
    <dbReference type="NCBI Taxonomy" id="1421"/>
    <lineage>
        <taxon>Bacteria</taxon>
        <taxon>Bacillati</taxon>
        <taxon>Bacillota</taxon>
        <taxon>Bacilli</taxon>
        <taxon>Bacillales</taxon>
        <taxon>Bacillaceae</taxon>
        <taxon>Lysinibacillus</taxon>
    </lineage>
</organism>
<dbReference type="GO" id="GO:0046677">
    <property type="term" value="P:response to antibiotic"/>
    <property type="evidence" value="ECO:0007669"/>
    <property type="project" value="InterPro"/>
</dbReference>
<comment type="caution">
    <text evidence="2">The sequence shown here is derived from an EMBL/GenBank/DDBJ whole genome shotgun (WGS) entry which is preliminary data.</text>
</comment>
<reference evidence="2 3" key="1">
    <citation type="submission" date="2018-03" db="EMBL/GenBank/DDBJ databases">
        <title>Aerobic endospore-forming bacteria genome sequencing and assembly.</title>
        <authorList>
            <person name="Cavalcante D.A."/>
            <person name="Driks A."/>
            <person name="Putonti C."/>
            <person name="De-Souza M.T."/>
        </authorList>
    </citation>
    <scope>NUCLEOTIDE SEQUENCE [LARGE SCALE GENOMIC DNA]</scope>
    <source>
        <strain evidence="2 3">SDF0037</strain>
    </source>
</reference>
<dbReference type="PANTHER" id="PTHR35333:SF3">
    <property type="entry name" value="BETA-LACTAMASE-TYPE TRANSPEPTIDASE FOLD CONTAINING PROTEIN"/>
    <property type="match status" value="1"/>
</dbReference>
<dbReference type="InterPro" id="IPR000871">
    <property type="entry name" value="Beta-lactam_class-A"/>
</dbReference>
<dbReference type="AlphaFoldDB" id="A0A544UTL3"/>
<name>A0A544UTL3_LYSSH</name>
<gene>
    <name evidence="2" type="ORF">C7Y47_05790</name>
</gene>
<dbReference type="Gene3D" id="3.40.710.10">
    <property type="entry name" value="DD-peptidase/beta-lactamase superfamily"/>
    <property type="match status" value="1"/>
</dbReference>
<dbReference type="SUPFAM" id="SSF56601">
    <property type="entry name" value="beta-lactamase/transpeptidase-like"/>
    <property type="match status" value="1"/>
</dbReference>
<sequence>MKQTITQILQKAPYKVHMFVKDCKTEHFFISEKLEDPFSSASLIKVPILLAVLNYIESNNLSLEQEIKIAPEEWVDFSVISEQRLEQSTIYELLVWMIITSDNTATNILIDFLGMDTLNQYFRQIGLLQTTIQRKMMDFERLAKGFDNTTTAKDMALLFSRIYRRDLLSSASSEVTIGILSRQRVHESLKRYLVDDVKFAHKTGGLNTVDHDVGIVYNSSGDYLIGVFVTEVTNNDHARQLIGRISKVVYDYLVKRKEMIE</sequence>
<dbReference type="InterPro" id="IPR045155">
    <property type="entry name" value="Beta-lactam_cat"/>
</dbReference>
<accession>A0A544UTL3</accession>
<dbReference type="InterPro" id="IPR012338">
    <property type="entry name" value="Beta-lactam/transpept-like"/>
</dbReference>